<protein>
    <submittedName>
        <fullName evidence="2">CinA family protein</fullName>
    </submittedName>
</protein>
<name>A0A9D1H6S2_9FIRM</name>
<reference evidence="2" key="2">
    <citation type="journal article" date="2021" name="PeerJ">
        <title>Extensive microbial diversity within the chicken gut microbiome revealed by metagenomics and culture.</title>
        <authorList>
            <person name="Gilroy R."/>
            <person name="Ravi A."/>
            <person name="Getino M."/>
            <person name="Pursley I."/>
            <person name="Horton D.L."/>
            <person name="Alikhan N.F."/>
            <person name="Baker D."/>
            <person name="Gharbi K."/>
            <person name="Hall N."/>
            <person name="Watson M."/>
            <person name="Adriaenssens E.M."/>
            <person name="Foster-Nyarko E."/>
            <person name="Jarju S."/>
            <person name="Secka A."/>
            <person name="Antonio M."/>
            <person name="Oren A."/>
            <person name="Chaudhuri R.R."/>
            <person name="La Ragione R."/>
            <person name="Hildebrand F."/>
            <person name="Pallen M.J."/>
        </authorList>
    </citation>
    <scope>NUCLEOTIDE SEQUENCE</scope>
    <source>
        <strain evidence="2">ChiBcec7-5410</strain>
    </source>
</reference>
<dbReference type="EMBL" id="DVLW01000145">
    <property type="protein sequence ID" value="HIT94581.1"/>
    <property type="molecule type" value="Genomic_DNA"/>
</dbReference>
<dbReference type="InterPro" id="IPR008136">
    <property type="entry name" value="CinA_C"/>
</dbReference>
<reference evidence="2" key="1">
    <citation type="submission" date="2020-10" db="EMBL/GenBank/DDBJ databases">
        <authorList>
            <person name="Gilroy R."/>
        </authorList>
    </citation>
    <scope>NUCLEOTIDE SEQUENCE</scope>
    <source>
        <strain evidence="2">ChiBcec7-5410</strain>
    </source>
</reference>
<evidence type="ECO:0000313" key="2">
    <source>
        <dbReference type="EMBL" id="HIT94581.1"/>
    </source>
</evidence>
<dbReference type="NCBIfam" id="TIGR00199">
    <property type="entry name" value="PncC_domain"/>
    <property type="match status" value="1"/>
</dbReference>
<comment type="caution">
    <text evidence="2">The sequence shown here is derived from an EMBL/GenBank/DDBJ whole genome shotgun (WGS) entry which is preliminary data.</text>
</comment>
<feature type="domain" description="CinA C-terminal" evidence="1">
    <location>
        <begin position="4"/>
        <end position="160"/>
    </location>
</feature>
<dbReference type="InterPro" id="IPR036653">
    <property type="entry name" value="CinA-like_C"/>
</dbReference>
<gene>
    <name evidence="2" type="ORF">IAC43_05305</name>
</gene>
<dbReference type="SUPFAM" id="SSF142433">
    <property type="entry name" value="CinA-like"/>
    <property type="match status" value="1"/>
</dbReference>
<sequence length="168" mass="18139">MLDKSLQSEVVHRLSQYGLTLATAESCTGGLIASRITDISGSSAVFHCGMVTYSNDMKIKMLGVNPKTLHDFSAVSAETAAEMARGVRRFSGADIAVAVTGNAGPLPSEGKPVGEVYISLCCDWHEITLRLEYGELSEGNVREQIRFLASDKALQMVLEAINLREESK</sequence>
<dbReference type="Pfam" id="PF02464">
    <property type="entry name" value="CinA"/>
    <property type="match status" value="1"/>
</dbReference>
<dbReference type="Gene3D" id="3.90.950.20">
    <property type="entry name" value="CinA-like"/>
    <property type="match status" value="1"/>
</dbReference>
<organism evidence="2 3">
    <name type="scientific">Candidatus Faecivivens stercoripullorum</name>
    <dbReference type="NCBI Taxonomy" id="2840805"/>
    <lineage>
        <taxon>Bacteria</taxon>
        <taxon>Bacillati</taxon>
        <taxon>Bacillota</taxon>
        <taxon>Clostridia</taxon>
        <taxon>Eubacteriales</taxon>
        <taxon>Oscillospiraceae</taxon>
        <taxon>Oscillospiraceae incertae sedis</taxon>
        <taxon>Candidatus Faecivivens</taxon>
    </lineage>
</organism>
<evidence type="ECO:0000259" key="1">
    <source>
        <dbReference type="Pfam" id="PF02464"/>
    </source>
</evidence>
<dbReference type="AlphaFoldDB" id="A0A9D1H6S2"/>
<proteinExistence type="predicted"/>
<accession>A0A9D1H6S2</accession>
<dbReference type="Proteomes" id="UP000824160">
    <property type="component" value="Unassembled WGS sequence"/>
</dbReference>
<evidence type="ECO:0000313" key="3">
    <source>
        <dbReference type="Proteomes" id="UP000824160"/>
    </source>
</evidence>